<evidence type="ECO:0000313" key="10">
    <source>
        <dbReference type="EMBL" id="RKK01798.1"/>
    </source>
</evidence>
<evidence type="ECO:0000256" key="1">
    <source>
        <dbReference type="ARBA" id="ARBA00000085"/>
    </source>
</evidence>
<dbReference type="PROSITE" id="PS50109">
    <property type="entry name" value="HIS_KIN"/>
    <property type="match status" value="1"/>
</dbReference>
<evidence type="ECO:0000313" key="12">
    <source>
        <dbReference type="Proteomes" id="UP000274097"/>
    </source>
</evidence>
<keyword evidence="3 4" id="KW-0597">Phosphoprotein</keyword>
<dbReference type="CDD" id="cd00130">
    <property type="entry name" value="PAS"/>
    <property type="match status" value="1"/>
</dbReference>
<dbReference type="InterPro" id="IPR036097">
    <property type="entry name" value="HisK_dim/P_sf"/>
</dbReference>
<dbReference type="InParanoid" id="A0A3A9JMJ1"/>
<dbReference type="InterPro" id="IPR001789">
    <property type="entry name" value="Sig_transdc_resp-reg_receiver"/>
</dbReference>
<dbReference type="SUPFAM" id="SSF52172">
    <property type="entry name" value="CheY-like"/>
    <property type="match status" value="2"/>
</dbReference>
<dbReference type="InterPro" id="IPR013656">
    <property type="entry name" value="PAS_4"/>
</dbReference>
<dbReference type="Proteomes" id="UP000274097">
    <property type="component" value="Unassembled WGS sequence"/>
</dbReference>
<dbReference type="Gene3D" id="1.10.287.130">
    <property type="match status" value="1"/>
</dbReference>
<dbReference type="AlphaFoldDB" id="A0A3A9JMJ1"/>
<dbReference type="PANTHER" id="PTHR43065:SF49">
    <property type="entry name" value="HISTIDINE KINASE"/>
    <property type="match status" value="1"/>
</dbReference>
<comment type="catalytic activity">
    <reaction evidence="1">
        <text>ATP + protein L-histidine = ADP + protein N-phospho-L-histidine.</text>
        <dbReference type="EC" id="2.7.13.3"/>
    </reaction>
</comment>
<evidence type="ECO:0000259" key="9">
    <source>
        <dbReference type="PROSITE" id="PS50113"/>
    </source>
</evidence>
<dbReference type="SMART" id="SM00091">
    <property type="entry name" value="PAS"/>
    <property type="match status" value="2"/>
</dbReference>
<dbReference type="PRINTS" id="PR00344">
    <property type="entry name" value="BCTRLSENSOR"/>
</dbReference>
<dbReference type="SUPFAM" id="SSF55785">
    <property type="entry name" value="PYP-like sensor domain (PAS domain)"/>
    <property type="match status" value="2"/>
</dbReference>
<dbReference type="Gene3D" id="3.40.50.2300">
    <property type="match status" value="2"/>
</dbReference>
<dbReference type="Pfam" id="PF00072">
    <property type="entry name" value="Response_reg"/>
    <property type="match status" value="2"/>
</dbReference>
<dbReference type="InterPro" id="IPR035965">
    <property type="entry name" value="PAS-like_dom_sf"/>
</dbReference>
<dbReference type="InterPro" id="IPR005467">
    <property type="entry name" value="His_kinase_dom"/>
</dbReference>
<feature type="coiled-coil region" evidence="5">
    <location>
        <begin position="313"/>
        <end position="358"/>
    </location>
</feature>
<evidence type="ECO:0000256" key="2">
    <source>
        <dbReference type="ARBA" id="ARBA00012438"/>
    </source>
</evidence>
<dbReference type="InterPro" id="IPR003594">
    <property type="entry name" value="HATPase_dom"/>
</dbReference>
<dbReference type="FunCoup" id="A0A3A9JMJ1">
    <property type="interactions" value="151"/>
</dbReference>
<evidence type="ECO:0000259" key="8">
    <source>
        <dbReference type="PROSITE" id="PS50110"/>
    </source>
</evidence>
<evidence type="ECO:0000256" key="3">
    <source>
        <dbReference type="ARBA" id="ARBA00022553"/>
    </source>
</evidence>
<proteinExistence type="predicted"/>
<name>A0A3A9JMJ1_9PROT</name>
<dbReference type="CDD" id="cd00082">
    <property type="entry name" value="HisKA"/>
    <property type="match status" value="1"/>
</dbReference>
<dbReference type="InterPro" id="IPR000014">
    <property type="entry name" value="PAS"/>
</dbReference>
<dbReference type="PROSITE" id="PS50113">
    <property type="entry name" value="PAC"/>
    <property type="match status" value="1"/>
</dbReference>
<feature type="modified residue" description="4-aspartylphosphate" evidence="4">
    <location>
        <position position="659"/>
    </location>
</feature>
<dbReference type="Gene3D" id="3.30.565.10">
    <property type="entry name" value="Histidine kinase-like ATPase, C-terminal domain"/>
    <property type="match status" value="1"/>
</dbReference>
<sequence length="880" mass="95896">MPAAFLKIPRCLPVPIAALDVDFESLLAVAPHPYMLLDRDVTIVWANAAYLAATGRQRGDIIGRNIFDAFPGGPYDPEGLGIRQLRQSLDTVMQTRQPDVLALIRYAIPRGTEASAVFEDRYWSASHTPILDERGEVSLILQQTDDVTELQSLRLSLAGQAGAPATGRERLEGGIFRRAQEVQQEKEVLGAERTMLRRLLEQASVFAAFLRGPEHVFEIANQSYLRLIGRRDVQGRPVREALPEVQDQGFFELLDQVYASGTAYHGRAVSVSLLSEDGVTLQDRVLDFIYQPITEPDGSVSGIFVLGSDVTEGKRAADELERYRNHLEEMVAERTRALEDSEAERRRTEAALQQSQKMEAIGQLTGGVAHDFNNLLQILSGNLQLLQRRLTDPQDLKRLSASLGAVERGAKLASQLLAFARRQPLEPRAIHLGRMVREMDELLRRALGEAIEVETVIAGGLWNTLTDPDQVQNVLLNLAVNARDAMGGSGRLTIEAGNAMLDEYYCRQHEEVTPGQYVMLAVSDTGCGMAAEVLAKAFEPFFTTKREGRGTGLGLSMVYGFVKQSHGHIKIYSEPGVGTTVRIYLPRTYAAEEVVPDLSSTPIESGSETILVVEDDPVVQATVVDLLKDLGYTVLRANDGQSALTLARSGIEIDLLFTDVVMPGPVRAPDLARQVQALLPGVGVLFTSGYTENAIVHGGRLDPGVNLLSKPYRREDLARKVRHTLNNRGQAQAAMARAAAPPSPALVPAQQQQQPQPGPAQPLRVLLVEDDPLIQMDSEDMLTSLGCRVAAVRDGRGALRELARGGFEVLFTDIGLPGISGVELARQVVADHPGIRVIFASGFGQHEEARAAVPGAIFVTKPYGLPELEAAIQKTMAAGD</sequence>
<dbReference type="InterPro" id="IPR011006">
    <property type="entry name" value="CheY-like_superfamily"/>
</dbReference>
<dbReference type="InterPro" id="IPR000700">
    <property type="entry name" value="PAS-assoc_C"/>
</dbReference>
<protein>
    <recommendedName>
        <fullName evidence="2">histidine kinase</fullName>
        <ecNumber evidence="2">2.7.13.3</ecNumber>
    </recommendedName>
</protein>
<dbReference type="InterPro" id="IPR004358">
    <property type="entry name" value="Sig_transdc_His_kin-like_C"/>
</dbReference>
<evidence type="ECO:0000313" key="11">
    <source>
        <dbReference type="EMBL" id="RMI20889.1"/>
    </source>
</evidence>
<feature type="compositionally biased region" description="Low complexity" evidence="6">
    <location>
        <begin position="730"/>
        <end position="755"/>
    </location>
</feature>
<evidence type="ECO:0000259" key="7">
    <source>
        <dbReference type="PROSITE" id="PS50109"/>
    </source>
</evidence>
<evidence type="ECO:0000256" key="5">
    <source>
        <dbReference type="SAM" id="Coils"/>
    </source>
</evidence>
<dbReference type="EC" id="2.7.13.3" evidence="2"/>
<feature type="domain" description="Histidine kinase" evidence="7">
    <location>
        <begin position="367"/>
        <end position="589"/>
    </location>
</feature>
<feature type="region of interest" description="Disordered" evidence="6">
    <location>
        <begin position="730"/>
        <end position="760"/>
    </location>
</feature>
<feature type="domain" description="PAC" evidence="9">
    <location>
        <begin position="267"/>
        <end position="322"/>
    </location>
</feature>
<dbReference type="InterPro" id="IPR036890">
    <property type="entry name" value="HATPase_C_sf"/>
</dbReference>
<dbReference type="GO" id="GO:0000155">
    <property type="term" value="F:phosphorelay sensor kinase activity"/>
    <property type="evidence" value="ECO:0007669"/>
    <property type="project" value="InterPro"/>
</dbReference>
<evidence type="ECO:0000313" key="13">
    <source>
        <dbReference type="Proteomes" id="UP000278036"/>
    </source>
</evidence>
<dbReference type="Pfam" id="PF00512">
    <property type="entry name" value="HisKA"/>
    <property type="match status" value="1"/>
</dbReference>
<dbReference type="Gene3D" id="3.30.450.20">
    <property type="entry name" value="PAS domain"/>
    <property type="match status" value="2"/>
</dbReference>
<dbReference type="PROSITE" id="PS50110">
    <property type="entry name" value="RESPONSE_REGULATORY"/>
    <property type="match status" value="2"/>
</dbReference>
<dbReference type="CDD" id="cd00156">
    <property type="entry name" value="REC"/>
    <property type="match status" value="1"/>
</dbReference>
<evidence type="ECO:0000256" key="6">
    <source>
        <dbReference type="SAM" id="MobiDB-lite"/>
    </source>
</evidence>
<feature type="modified residue" description="4-aspartylphosphate" evidence="4">
    <location>
        <position position="813"/>
    </location>
</feature>
<dbReference type="Pfam" id="PF02518">
    <property type="entry name" value="HATPase_c"/>
    <property type="match status" value="1"/>
</dbReference>
<dbReference type="Pfam" id="PF08448">
    <property type="entry name" value="PAS_4"/>
    <property type="match status" value="2"/>
</dbReference>
<organism evidence="10 13">
    <name type="scientific">Teichococcus wenyumeiae</name>
    <dbReference type="NCBI Taxonomy" id="2478470"/>
    <lineage>
        <taxon>Bacteria</taxon>
        <taxon>Pseudomonadati</taxon>
        <taxon>Pseudomonadota</taxon>
        <taxon>Alphaproteobacteria</taxon>
        <taxon>Acetobacterales</taxon>
        <taxon>Roseomonadaceae</taxon>
        <taxon>Roseomonas</taxon>
    </lineage>
</organism>
<accession>A0A3A9JMJ1</accession>
<dbReference type="EMBL" id="RAQU01000217">
    <property type="protein sequence ID" value="RKK01798.1"/>
    <property type="molecule type" value="Genomic_DNA"/>
</dbReference>
<comment type="caution">
    <text evidence="10">The sequence shown here is derived from an EMBL/GenBank/DDBJ whole genome shotgun (WGS) entry which is preliminary data.</text>
</comment>
<dbReference type="Proteomes" id="UP000278036">
    <property type="component" value="Unassembled WGS sequence"/>
</dbReference>
<dbReference type="SMART" id="SM00387">
    <property type="entry name" value="HATPase_c"/>
    <property type="match status" value="1"/>
</dbReference>
<reference evidence="10 13" key="1">
    <citation type="submission" date="2018-09" db="EMBL/GenBank/DDBJ databases">
        <title>Roseomonas sp. nov., isolated from feces of Tibetan antelopes in the Qinghai-Tibet plateau, China.</title>
        <authorList>
            <person name="Tian Z."/>
        </authorList>
    </citation>
    <scope>NUCLEOTIDE SEQUENCE [LARGE SCALE GENOMIC DNA]</scope>
    <source>
        <strain evidence="11 12">Z23</strain>
        <strain evidence="10 13">Z24</strain>
    </source>
</reference>
<dbReference type="SMART" id="SM00388">
    <property type="entry name" value="HisKA"/>
    <property type="match status" value="1"/>
</dbReference>
<gene>
    <name evidence="10" type="ORF">D6Z83_23070</name>
    <name evidence="11" type="ORF">EBE87_13810</name>
</gene>
<dbReference type="SUPFAM" id="SSF47384">
    <property type="entry name" value="Homodimeric domain of signal transducing histidine kinase"/>
    <property type="match status" value="1"/>
</dbReference>
<dbReference type="SMART" id="SM00448">
    <property type="entry name" value="REC"/>
    <property type="match status" value="2"/>
</dbReference>
<dbReference type="InterPro" id="IPR003661">
    <property type="entry name" value="HisK_dim/P_dom"/>
</dbReference>
<keyword evidence="12" id="KW-1185">Reference proteome</keyword>
<feature type="domain" description="Response regulatory" evidence="8">
    <location>
        <begin position="764"/>
        <end position="876"/>
    </location>
</feature>
<dbReference type="EMBL" id="RFLX01000009">
    <property type="protein sequence ID" value="RMI20889.1"/>
    <property type="molecule type" value="Genomic_DNA"/>
</dbReference>
<dbReference type="SUPFAM" id="SSF55874">
    <property type="entry name" value="ATPase domain of HSP90 chaperone/DNA topoisomerase II/histidine kinase"/>
    <property type="match status" value="1"/>
</dbReference>
<feature type="domain" description="Response regulatory" evidence="8">
    <location>
        <begin position="609"/>
        <end position="725"/>
    </location>
</feature>
<evidence type="ECO:0000256" key="4">
    <source>
        <dbReference type="PROSITE-ProRule" id="PRU00169"/>
    </source>
</evidence>
<keyword evidence="5" id="KW-0175">Coiled coil</keyword>
<dbReference type="OrthoDB" id="9796100at2"/>
<dbReference type="PANTHER" id="PTHR43065">
    <property type="entry name" value="SENSOR HISTIDINE KINASE"/>
    <property type="match status" value="1"/>
</dbReference>